<feature type="compositionally biased region" description="Polar residues" evidence="6">
    <location>
        <begin position="1956"/>
        <end position="1967"/>
    </location>
</feature>
<evidence type="ECO:0000256" key="6">
    <source>
        <dbReference type="SAM" id="MobiDB-lite"/>
    </source>
</evidence>
<feature type="compositionally biased region" description="Basic and acidic residues" evidence="6">
    <location>
        <begin position="1927"/>
        <end position="1955"/>
    </location>
</feature>
<feature type="transmembrane region" description="Helical" evidence="7">
    <location>
        <begin position="2528"/>
        <end position="2546"/>
    </location>
</feature>
<keyword evidence="10" id="KW-1185">Reference proteome</keyword>
<accession>A0AAE0GSS6</accession>
<feature type="transmembrane region" description="Helical" evidence="7">
    <location>
        <begin position="2503"/>
        <end position="2521"/>
    </location>
</feature>
<dbReference type="InterPro" id="IPR000742">
    <property type="entry name" value="EGF"/>
</dbReference>
<dbReference type="SMART" id="SM00181">
    <property type="entry name" value="EGF"/>
    <property type="match status" value="5"/>
</dbReference>
<feature type="compositionally biased region" description="Low complexity" evidence="6">
    <location>
        <begin position="1736"/>
        <end position="1746"/>
    </location>
</feature>
<feature type="domain" description="EGF-like" evidence="8">
    <location>
        <begin position="155"/>
        <end position="203"/>
    </location>
</feature>
<dbReference type="GO" id="GO:0005261">
    <property type="term" value="F:monoatomic cation channel activity"/>
    <property type="evidence" value="ECO:0007669"/>
    <property type="project" value="TreeGrafter"/>
</dbReference>
<feature type="domain" description="EGF-like" evidence="8">
    <location>
        <begin position="120"/>
        <end position="152"/>
    </location>
</feature>
<feature type="region of interest" description="Disordered" evidence="6">
    <location>
        <begin position="1895"/>
        <end position="2000"/>
    </location>
</feature>
<organism evidence="9 10">
    <name type="scientific">Cymbomonas tetramitiformis</name>
    <dbReference type="NCBI Taxonomy" id="36881"/>
    <lineage>
        <taxon>Eukaryota</taxon>
        <taxon>Viridiplantae</taxon>
        <taxon>Chlorophyta</taxon>
        <taxon>Pyramimonadophyceae</taxon>
        <taxon>Pyramimonadales</taxon>
        <taxon>Pyramimonadaceae</taxon>
        <taxon>Cymbomonas</taxon>
    </lineage>
</organism>
<keyword evidence="4 7" id="KW-1133">Transmembrane helix</keyword>
<reference evidence="9 10" key="1">
    <citation type="journal article" date="2015" name="Genome Biol. Evol.">
        <title>Comparative Genomics of a Bacterivorous Green Alga Reveals Evolutionary Causalities and Consequences of Phago-Mixotrophic Mode of Nutrition.</title>
        <authorList>
            <person name="Burns J.A."/>
            <person name="Paasch A."/>
            <person name="Narechania A."/>
            <person name="Kim E."/>
        </authorList>
    </citation>
    <scope>NUCLEOTIDE SEQUENCE [LARGE SCALE GENOMIC DNA]</scope>
    <source>
        <strain evidence="9 10">PLY_AMNH</strain>
    </source>
</reference>
<feature type="transmembrane region" description="Helical" evidence="7">
    <location>
        <begin position="2606"/>
        <end position="2629"/>
    </location>
</feature>
<evidence type="ECO:0000313" key="10">
    <source>
        <dbReference type="Proteomes" id="UP001190700"/>
    </source>
</evidence>
<evidence type="ECO:0000256" key="7">
    <source>
        <dbReference type="SAM" id="Phobius"/>
    </source>
</evidence>
<keyword evidence="3" id="KW-0677">Repeat</keyword>
<feature type="transmembrane region" description="Helical" evidence="7">
    <location>
        <begin position="2454"/>
        <end position="2475"/>
    </location>
</feature>
<feature type="domain" description="EGF-like" evidence="8">
    <location>
        <begin position="307"/>
        <end position="348"/>
    </location>
</feature>
<proteinExistence type="predicted"/>
<protein>
    <recommendedName>
        <fullName evidence="8">EGF-like domain-containing protein</fullName>
    </recommendedName>
</protein>
<comment type="subcellular location">
    <subcellularLocation>
        <location evidence="1">Membrane</location>
    </subcellularLocation>
</comment>
<feature type="compositionally biased region" description="Polar residues" evidence="6">
    <location>
        <begin position="1775"/>
        <end position="1790"/>
    </location>
</feature>
<feature type="compositionally biased region" description="Acidic residues" evidence="6">
    <location>
        <begin position="2710"/>
        <end position="2736"/>
    </location>
</feature>
<evidence type="ECO:0000256" key="1">
    <source>
        <dbReference type="ARBA" id="ARBA00004370"/>
    </source>
</evidence>
<feature type="region of interest" description="Disordered" evidence="6">
    <location>
        <begin position="2705"/>
        <end position="2736"/>
    </location>
</feature>
<feature type="domain" description="EGF-like" evidence="8">
    <location>
        <begin position="250"/>
        <end position="303"/>
    </location>
</feature>
<dbReference type="PANTHER" id="PTHR46730:SF1">
    <property type="entry name" value="PLAT DOMAIN-CONTAINING PROTEIN"/>
    <property type="match status" value="1"/>
</dbReference>
<dbReference type="Proteomes" id="UP001190700">
    <property type="component" value="Unassembled WGS sequence"/>
</dbReference>
<comment type="caution">
    <text evidence="9">The sequence shown here is derived from an EMBL/GenBank/DDBJ whole genome shotgun (WGS) entry which is preliminary data.</text>
</comment>
<dbReference type="GO" id="GO:0006816">
    <property type="term" value="P:calcium ion transport"/>
    <property type="evidence" value="ECO:0007669"/>
    <property type="project" value="TreeGrafter"/>
</dbReference>
<feature type="region of interest" description="Disordered" evidence="6">
    <location>
        <begin position="1617"/>
        <end position="1645"/>
    </location>
</feature>
<dbReference type="PANTHER" id="PTHR46730">
    <property type="entry name" value="POLYCYSTIN-1"/>
    <property type="match status" value="1"/>
</dbReference>
<evidence type="ECO:0000313" key="9">
    <source>
        <dbReference type="EMBL" id="KAK3283545.1"/>
    </source>
</evidence>
<feature type="region of interest" description="Disordered" evidence="6">
    <location>
        <begin position="1732"/>
        <end position="1751"/>
    </location>
</feature>
<sequence>MATAANTTSEQVLISGIAEGSTVVTSEVQFNTGSGDNDVAEAIMTFQATLSSDVGRIFTYTSFTPFGTVDLLNSLVSSNASGPHWPPPTPSSFPDVTPFGNAGLQNSSVSSNTSGPREAACYGSCVNELPPGSGYVCEPCPADMVGDGSTCMPNMCFRQNGGCDVLVACTVSLENPQERQCGECPAGYGPVPDAALSAGWRCGEVDGCVEAPCWSTGDFQQQCTDVPAPGSGRMCGACPAGFSAALHGAGCADVDECQPGGDAGCWVSDEDATIRTTCLNQIGGHACSACPVDYIGTGESGCRQRAPCSLHNGNCDPLSNCSVNALTGSAQCGACPVGYSGTGDTKCVDTDGCALEPCFPGVECADVAAPGEGRTCGSCPEGYRGSGVSCELCTLALSLDPMMTTSTNGTMKRSIANQVAGVFGGLSGQDCVLTQGVKYMWHGVTSRGSAVALDSTTNKRETLILYLPKGSLSAATVYSMRLTATLSGNTDVVAEVDTSFEVKIQPLVALIQGGLVYTGEGIPVVLDAGVSYDPDGASGEMTYAWSCARVNSTSSESTCRDASGMPLGTPVSAVLSLTLEGGSAPGVAYVLSCQVAKGARRAQAHTTVTIVAGTLPVPAILPLQHKHTANTKLVLSGQVATELPDALALSWSAELLDTGEGTSTAVDLLAVSATTLDLFDLVLRPDALVAGRLYLFTLVAVDTSGRAWAGLKVRVNAPPEGGTLLPLAPLEGTAGETEFRFESRGWVDDPEDLPLLYELRFEVAGGVRSDSVRTRLAESVRQRVTLAMWQPSPIFTAALPVAGEEAHSNLVLIYMYVKDALEAMTHVVGNATVQPMAFASAEAQTEHVDNALGDAAQAILNGGDASGAILAMASILAPSIDPADALASSSADATAGSSADASTADPADTPTSNPPDSRSNGPTDPPAARPIEPPTDPTDALQQTQPTPPAISPADPPATSPAEQPVSNPADPPDQPDRTLLQSAVDLPATNPADALKPICPVDPPVANPAAAPTTSPADRVGAEQRSDANETLSEEAHLIERQRQREQMMERQRQREQMMEITAAICEQQPATTGSVTRAAELLVAVSGGVPSELSPATRASARELASNMAALISSGSAEVALTGDAAAGFMDSLSSVAVGAVGGANQSTEISETLEVVGQIAFAHAQELVPGEEPVTSGSEVLSYVVQYDDLDSSSARAFSDAVIAPNAAALTLPPSIGAALGGADRKAFVTILTSTLDSHAAVDSGGAVLTDVTTISLKTHANGTELPVHGLSTALNFTLPIVATSSAAGTTAGGASAAAGGASGALPHCVFWDEGAGEYSTEGCTTLPNPAPWTGAAYWRTVNVSALASMEEAWGLRGSPGLTDGCEEEWGPVYSEFLGTDAGRRKYIGDECQLADPESSLGCWWEWRRGAFEGPRCVWATEVDCLCTHLTDFSAQIREGPYLDPPSRVTTYSADDLARLTVEDVAQSTTLLLVLGTMILSALLLHQASSWTHNQQRRRILLSIMNNEGISFRPVGKLWTWSIVDDTVAYAGGQSRKHLGKKHASLGAAVMSMLRKSKLRGAGRRWHNSKLAASMKRPLVSMWGAAKRATARSATIGAAVSDYVKRARSGSQSRYAQDKVDDISVESGAADPGGATGAAEKVGEQQAISLDFSKGRAALEPPRRWSCRKKAGHVGSGDYSASLTDGPYESGDDDSAEDGMDGARGPQQILISRKHYMALLRSASRQVETAENAPIGSPALGSPAPAPEVWERRRVPARCGLRLPTTVGDTAPDTSPTAAPRNSQSAETAARPQPVTESAEALSRPLLGAPRTSLGSEDANAHGTKSTLPEPAPAHQRTSAGGQALFAALGINLSRLQLCVPLDYLESMALMELAGDGRRERVAIAQTELLHRKNSRKQKDEEDEEDEEEGDMPVGINPWRLTRRNKESTSGRSVRERDSSSLADDSHCEKDTTQSGVRSMSEVVSNPMEELTEKEPHPGDLPPGDLEGGAIEGGPQAGAVMEGVQGSLENQHIRPSLRNALNSARNNARTVIGNQHTRSLRNVVSSALNSARTVVDVAIASDNTIDSRSRWGMVRLRQELSVERMLGTALVQAFLDIRSLISREDLQMQMDLAIGMPWQMPNNRPFTWWVSTFKVLIGTISHPGWYLRSHLWNLIFLQRVDGSFELSETLATVLKAGHPNQDLSDNPIPIYRRDSLVGGIPKTLLSAMVDARRRDLEEVWATILVLEQLQKYPYRWVENPDDRPSEQISLRERSELFLLHRSHEYPALEVAMPRIRVFARSLTECWTEDYQQCVKEMHQQHMMTVKLQRAETIRIAPLRGWSMLTKQMARRAWGSCMKKGKWIMRAHPLASIYMVQPLEPFSRSQRILIQFNTFILMLTFVVWFYYSKAVTCCQDKRVFLQCAASGDVTEPCLGFPTCAMLRRAEALMPGELLPESFSCAAFPKDDMKDRVTVILIMVGVLSPVTVALQQLFVMSSAESIPKHWQLHVTAVAEKRFGPKFMATMQMLAVALYSVLFDLKKMNKTMASVLVAIMGTFMPISEIRRFFRAISTVFRWMANLAGRGFWRLWVLLFGTALLARQGTRKGERRIQVRLSSPMENTLQKVAYSLIVGMWAVISWSLFTYVMLIREMLGPEAERSVVQTWALTLLMETCGKDACILICVRLLVLTITERVEELFCGLDKSKVWYEQHIMKFMSKAQKASNEKAADDEEAEDADDIEYADEDNGDVDVMIE</sequence>
<feature type="compositionally biased region" description="Gly residues" evidence="6">
    <location>
        <begin position="1989"/>
        <end position="1999"/>
    </location>
</feature>
<evidence type="ECO:0000259" key="8">
    <source>
        <dbReference type="SMART" id="SM00181"/>
    </source>
</evidence>
<evidence type="ECO:0000256" key="4">
    <source>
        <dbReference type="ARBA" id="ARBA00022989"/>
    </source>
</evidence>
<feature type="compositionally biased region" description="Acidic residues" evidence="6">
    <location>
        <begin position="1904"/>
        <end position="1914"/>
    </location>
</feature>
<feature type="compositionally biased region" description="Low complexity" evidence="6">
    <location>
        <begin position="1631"/>
        <end position="1642"/>
    </location>
</feature>
<dbReference type="GO" id="GO:0005886">
    <property type="term" value="C:plasma membrane"/>
    <property type="evidence" value="ECO:0007669"/>
    <property type="project" value="TreeGrafter"/>
</dbReference>
<dbReference type="Pfam" id="PF02010">
    <property type="entry name" value="REJ"/>
    <property type="match status" value="1"/>
</dbReference>
<gene>
    <name evidence="9" type="ORF">CYMTET_8760</name>
</gene>
<feature type="compositionally biased region" description="Basic and acidic residues" evidence="6">
    <location>
        <begin position="1021"/>
        <end position="1041"/>
    </location>
</feature>
<dbReference type="EMBL" id="LGRX02002726">
    <property type="protein sequence ID" value="KAK3283545.1"/>
    <property type="molecule type" value="Genomic_DNA"/>
</dbReference>
<feature type="region of interest" description="Disordered" evidence="6">
    <location>
        <begin position="1763"/>
        <end position="1842"/>
    </location>
</feature>
<evidence type="ECO:0000256" key="2">
    <source>
        <dbReference type="ARBA" id="ARBA00022692"/>
    </source>
</evidence>
<keyword evidence="5 7" id="KW-0472">Membrane</keyword>
<feature type="region of interest" description="Disordered" evidence="6">
    <location>
        <begin position="891"/>
        <end position="979"/>
    </location>
</feature>
<feature type="compositionally biased region" description="Pro residues" evidence="6">
    <location>
        <begin position="946"/>
        <end position="959"/>
    </location>
</feature>
<feature type="compositionally biased region" description="Acidic residues" evidence="6">
    <location>
        <begin position="1693"/>
        <end position="1703"/>
    </location>
</feature>
<feature type="region of interest" description="Disordered" evidence="6">
    <location>
        <begin position="1664"/>
        <end position="1707"/>
    </location>
</feature>
<feature type="transmembrane region" description="Helical" evidence="7">
    <location>
        <begin position="2566"/>
        <end position="2585"/>
    </location>
</feature>
<keyword evidence="2 7" id="KW-0812">Transmembrane</keyword>
<feature type="compositionally biased region" description="Pro residues" evidence="6">
    <location>
        <begin position="923"/>
        <end position="936"/>
    </location>
</feature>
<feature type="compositionally biased region" description="Low complexity" evidence="6">
    <location>
        <begin position="1008"/>
        <end position="1019"/>
    </location>
</feature>
<evidence type="ECO:0000256" key="3">
    <source>
        <dbReference type="ARBA" id="ARBA00022737"/>
    </source>
</evidence>
<feature type="region of interest" description="Disordered" evidence="6">
    <location>
        <begin position="991"/>
        <end position="1041"/>
    </location>
</feature>
<evidence type="ECO:0000256" key="5">
    <source>
        <dbReference type="ARBA" id="ARBA00023136"/>
    </source>
</evidence>
<feature type="transmembrane region" description="Helical" evidence="7">
    <location>
        <begin position="2370"/>
        <end position="2389"/>
    </location>
</feature>
<name>A0AAE0GSS6_9CHLO</name>
<feature type="domain" description="EGF-like" evidence="8">
    <location>
        <begin position="352"/>
        <end position="391"/>
    </location>
</feature>
<feature type="compositionally biased region" description="Low complexity" evidence="6">
    <location>
        <begin position="891"/>
        <end position="911"/>
    </location>
</feature>
<dbReference type="InterPro" id="IPR002859">
    <property type="entry name" value="PKD/REJ-like"/>
</dbReference>